<reference evidence="2 3" key="1">
    <citation type="submission" date="2024-06" db="EMBL/GenBank/DDBJ databases">
        <title>The Natural Products Discovery Center: Release of the First 8490 Sequenced Strains for Exploring Actinobacteria Biosynthetic Diversity.</title>
        <authorList>
            <person name="Kalkreuter E."/>
            <person name="Kautsar S.A."/>
            <person name="Yang D."/>
            <person name="Bader C.D."/>
            <person name="Teijaro C.N."/>
            <person name="Fluegel L."/>
            <person name="Davis C.M."/>
            <person name="Simpson J.R."/>
            <person name="Lauterbach L."/>
            <person name="Steele A.D."/>
            <person name="Gui C."/>
            <person name="Meng S."/>
            <person name="Li G."/>
            <person name="Viehrig K."/>
            <person name="Ye F."/>
            <person name="Su P."/>
            <person name="Kiefer A.F."/>
            <person name="Nichols A."/>
            <person name="Cepeda A.J."/>
            <person name="Yan W."/>
            <person name="Fan B."/>
            <person name="Jiang Y."/>
            <person name="Adhikari A."/>
            <person name="Zheng C.-J."/>
            <person name="Schuster L."/>
            <person name="Cowan T.M."/>
            <person name="Smanski M.J."/>
            <person name="Chevrette M.G."/>
            <person name="De Carvalho L.P.S."/>
            <person name="Shen B."/>
        </authorList>
    </citation>
    <scope>NUCLEOTIDE SEQUENCE [LARGE SCALE GENOMIC DNA]</scope>
    <source>
        <strain evidence="2 3">NPDC050671</strain>
    </source>
</reference>
<feature type="region of interest" description="Disordered" evidence="1">
    <location>
        <begin position="80"/>
        <end position="122"/>
    </location>
</feature>
<evidence type="ECO:0000313" key="3">
    <source>
        <dbReference type="Proteomes" id="UP001551658"/>
    </source>
</evidence>
<feature type="compositionally biased region" description="Basic and acidic residues" evidence="1">
    <location>
        <begin position="104"/>
        <end position="115"/>
    </location>
</feature>
<evidence type="ECO:0000256" key="1">
    <source>
        <dbReference type="SAM" id="MobiDB-lite"/>
    </source>
</evidence>
<proteinExistence type="predicted"/>
<dbReference type="EMBL" id="JBFAIH010000007">
    <property type="protein sequence ID" value="MEV0363963.1"/>
    <property type="molecule type" value="Genomic_DNA"/>
</dbReference>
<accession>A0ABV3F8D6</accession>
<evidence type="ECO:0000313" key="2">
    <source>
        <dbReference type="EMBL" id="MEV0363963.1"/>
    </source>
</evidence>
<sequence length="122" mass="13872">MDSKREKAMRSDYTRYADLIAQARRTPAGSDTETALLEQAHAIRSPWVSNHQGSGHEWSYLDTATGAAKAGRDIDADLKFFHGTDPAEPTPIQQRHRAQAQWIAERHQHNTERPQRGIQRSR</sequence>
<dbReference type="RefSeq" id="WP_357978755.1">
    <property type="nucleotide sequence ID" value="NZ_JBFAIH010000007.1"/>
</dbReference>
<keyword evidence="3" id="KW-1185">Reference proteome</keyword>
<protein>
    <submittedName>
        <fullName evidence="2">Uncharacterized protein</fullName>
    </submittedName>
</protein>
<gene>
    <name evidence="2" type="ORF">AB0H72_14795</name>
</gene>
<comment type="caution">
    <text evidence="2">The sequence shown here is derived from an EMBL/GenBank/DDBJ whole genome shotgun (WGS) entry which is preliminary data.</text>
</comment>
<dbReference type="Proteomes" id="UP001551658">
    <property type="component" value="Unassembled WGS sequence"/>
</dbReference>
<organism evidence="2 3">
    <name type="scientific">Nocardia fusca</name>
    <dbReference type="NCBI Taxonomy" id="941183"/>
    <lineage>
        <taxon>Bacteria</taxon>
        <taxon>Bacillati</taxon>
        <taxon>Actinomycetota</taxon>
        <taxon>Actinomycetes</taxon>
        <taxon>Mycobacteriales</taxon>
        <taxon>Nocardiaceae</taxon>
        <taxon>Nocardia</taxon>
    </lineage>
</organism>
<name>A0ABV3F8D6_9NOCA</name>